<dbReference type="Pfam" id="PF07508">
    <property type="entry name" value="Recombinase"/>
    <property type="match status" value="1"/>
</dbReference>
<evidence type="ECO:0000313" key="3">
    <source>
        <dbReference type="Proteomes" id="UP000283431"/>
    </source>
</evidence>
<dbReference type="InterPro" id="IPR036162">
    <property type="entry name" value="Resolvase-like_N_sf"/>
</dbReference>
<dbReference type="SUPFAM" id="SSF53041">
    <property type="entry name" value="Resolvase-like"/>
    <property type="match status" value="1"/>
</dbReference>
<dbReference type="GO" id="GO:0003677">
    <property type="term" value="F:DNA binding"/>
    <property type="evidence" value="ECO:0007669"/>
    <property type="project" value="InterPro"/>
</dbReference>
<protein>
    <recommendedName>
        <fullName evidence="1">Recombinase domain-containing protein</fullName>
    </recommendedName>
</protein>
<organism evidence="2 3">
    <name type="scientific">Agathobacter rectalis</name>
    <dbReference type="NCBI Taxonomy" id="39491"/>
    <lineage>
        <taxon>Bacteria</taxon>
        <taxon>Bacillati</taxon>
        <taxon>Bacillota</taxon>
        <taxon>Clostridia</taxon>
        <taxon>Lachnospirales</taxon>
        <taxon>Lachnospiraceae</taxon>
        <taxon>Agathobacter</taxon>
    </lineage>
</organism>
<dbReference type="PANTHER" id="PTHR30461:SF23">
    <property type="entry name" value="DNA RECOMBINASE-RELATED"/>
    <property type="match status" value="1"/>
</dbReference>
<dbReference type="SMART" id="SM00857">
    <property type="entry name" value="Resolvase"/>
    <property type="match status" value="1"/>
</dbReference>
<evidence type="ECO:0000313" key="2">
    <source>
        <dbReference type="EMBL" id="RGZ75320.1"/>
    </source>
</evidence>
<dbReference type="PANTHER" id="PTHR30461">
    <property type="entry name" value="DNA-INVERTASE FROM LAMBDOID PROPHAGE"/>
    <property type="match status" value="1"/>
</dbReference>
<dbReference type="Gene3D" id="3.90.1750.20">
    <property type="entry name" value="Putative Large Serine Recombinase, Chain B, Domain 2"/>
    <property type="match status" value="1"/>
</dbReference>
<reference evidence="2 3" key="1">
    <citation type="submission" date="2018-08" db="EMBL/GenBank/DDBJ databases">
        <title>A genome reference for cultivated species of the human gut microbiota.</title>
        <authorList>
            <person name="Zou Y."/>
            <person name="Xue W."/>
            <person name="Luo G."/>
        </authorList>
    </citation>
    <scope>NUCLEOTIDE SEQUENCE [LARGE SCALE GENOMIC DNA]</scope>
    <source>
        <strain evidence="2 3">AM48-7</strain>
    </source>
</reference>
<sequence>MPTSKNTARKYAAGGSSDNSCGVEPLRAVIYARYSSSGQREESIEGQLRDCYEFAKKHGIIVIGEYIDKAMTGRVDRRPDFQRMMKDSEKGRFNCVLLWKMDRFARNRYDSAMYKYKLKKNGIRIFYAKETIPDGPEGIILESVMEGYAEYYSENLAQNVKRGNYDSALELKTLGKTCLGLKTGPDGRYMIDQAEATIVRRIFEEYAEGERAKDIYERLNSEGYRTSRGGKFNKNTSGVFYRIKNILVSMSMRHLCREWDPGHNYRSGSI</sequence>
<dbReference type="CDD" id="cd00338">
    <property type="entry name" value="Ser_Recombinase"/>
    <property type="match status" value="1"/>
</dbReference>
<proteinExistence type="predicted"/>
<accession>A0A413PGZ7</accession>
<gene>
    <name evidence="2" type="ORF">DW975_07165</name>
</gene>
<dbReference type="AlphaFoldDB" id="A0A413PGZ7"/>
<dbReference type="Pfam" id="PF00239">
    <property type="entry name" value="Resolvase"/>
    <property type="match status" value="1"/>
</dbReference>
<dbReference type="Gene3D" id="3.40.50.1390">
    <property type="entry name" value="Resolvase, N-terminal catalytic domain"/>
    <property type="match status" value="1"/>
</dbReference>
<dbReference type="InterPro" id="IPR006119">
    <property type="entry name" value="Resolv_N"/>
</dbReference>
<dbReference type="InterPro" id="IPR050639">
    <property type="entry name" value="SSR_resolvase"/>
</dbReference>
<dbReference type="InterPro" id="IPR038109">
    <property type="entry name" value="DNA_bind_recomb_sf"/>
</dbReference>
<dbReference type="InterPro" id="IPR011109">
    <property type="entry name" value="DNA_bind_recombinase_dom"/>
</dbReference>
<dbReference type="EMBL" id="QSEN01000010">
    <property type="protein sequence ID" value="RGZ75320.1"/>
    <property type="molecule type" value="Genomic_DNA"/>
</dbReference>
<feature type="domain" description="Recombinase" evidence="1">
    <location>
        <begin position="178"/>
        <end position="270"/>
    </location>
</feature>
<name>A0A413PGZ7_9FIRM</name>
<comment type="caution">
    <text evidence="2">The sequence shown here is derived from an EMBL/GenBank/DDBJ whole genome shotgun (WGS) entry which is preliminary data.</text>
</comment>
<dbReference type="Proteomes" id="UP000283431">
    <property type="component" value="Unassembled WGS sequence"/>
</dbReference>
<dbReference type="GO" id="GO:0000150">
    <property type="term" value="F:DNA strand exchange activity"/>
    <property type="evidence" value="ECO:0007669"/>
    <property type="project" value="InterPro"/>
</dbReference>
<evidence type="ECO:0000259" key="1">
    <source>
        <dbReference type="PROSITE" id="PS51737"/>
    </source>
</evidence>
<dbReference type="PROSITE" id="PS51737">
    <property type="entry name" value="RECOMBINASE_DNA_BIND"/>
    <property type="match status" value="1"/>
</dbReference>